<evidence type="ECO:0000313" key="4">
    <source>
        <dbReference type="Proteomes" id="UP000094020"/>
    </source>
</evidence>
<evidence type="ECO:0000313" key="2">
    <source>
        <dbReference type="EMBL" id="OCF51560.1"/>
    </source>
</evidence>
<feature type="region of interest" description="Disordered" evidence="1">
    <location>
        <begin position="1"/>
        <end position="35"/>
    </location>
</feature>
<reference evidence="2" key="1">
    <citation type="submission" date="2013-07" db="EMBL/GenBank/DDBJ databases">
        <title>The Genome Sequence of Cryptococcus pinus CBS10737.</title>
        <authorList>
            <consortium name="The Broad Institute Genome Sequencing Platform"/>
            <person name="Cuomo C."/>
            <person name="Litvintseva A."/>
            <person name="Chen Y."/>
            <person name="Heitman J."/>
            <person name="Sun S."/>
            <person name="Springer D."/>
            <person name="Dromer F."/>
            <person name="Young S.K."/>
            <person name="Zeng Q."/>
            <person name="Gargeya S."/>
            <person name="Fitzgerald M."/>
            <person name="Abouelleil A."/>
            <person name="Alvarado L."/>
            <person name="Berlin A.M."/>
            <person name="Chapman S.B."/>
            <person name="Dewar J."/>
            <person name="Goldberg J."/>
            <person name="Griggs A."/>
            <person name="Gujja S."/>
            <person name="Hansen M."/>
            <person name="Howarth C."/>
            <person name="Imamovic A."/>
            <person name="Larimer J."/>
            <person name="McCowan C."/>
            <person name="Murphy C."/>
            <person name="Pearson M."/>
            <person name="Priest M."/>
            <person name="Roberts A."/>
            <person name="Saif S."/>
            <person name="Shea T."/>
            <person name="Sykes S."/>
            <person name="Wortman J."/>
            <person name="Nusbaum C."/>
            <person name="Birren B."/>
        </authorList>
    </citation>
    <scope>NUCLEOTIDE SEQUENCE [LARGE SCALE GENOMIC DNA]</scope>
    <source>
        <strain evidence="2">CBS 10737</strain>
    </source>
</reference>
<reference evidence="2" key="3">
    <citation type="submission" date="2016-07" db="EMBL/GenBank/DDBJ databases">
        <title>Evolution of pathogenesis and genome organization in the Tremellales.</title>
        <authorList>
            <person name="Cuomo C."/>
            <person name="Litvintseva A."/>
            <person name="Heitman J."/>
            <person name="Chen Y."/>
            <person name="Sun S."/>
            <person name="Springer D."/>
            <person name="Dromer F."/>
            <person name="Young S."/>
            <person name="Zeng Q."/>
            <person name="Chapman S."/>
            <person name="Gujja S."/>
            <person name="Saif S."/>
            <person name="Birren B."/>
        </authorList>
    </citation>
    <scope>NUCLEOTIDE SEQUENCE</scope>
    <source>
        <strain evidence="2">CBS 10737</strain>
    </source>
</reference>
<accession>A0A1B9I7Q6</accession>
<organism evidence="2">
    <name type="scientific">Kwoniella pini CBS 10737</name>
    <dbReference type="NCBI Taxonomy" id="1296096"/>
    <lineage>
        <taxon>Eukaryota</taxon>
        <taxon>Fungi</taxon>
        <taxon>Dikarya</taxon>
        <taxon>Basidiomycota</taxon>
        <taxon>Agaricomycotina</taxon>
        <taxon>Tremellomycetes</taxon>
        <taxon>Tremellales</taxon>
        <taxon>Cryptococcaceae</taxon>
        <taxon>Kwoniella</taxon>
    </lineage>
</organism>
<protein>
    <submittedName>
        <fullName evidence="2">Uncharacterized protein</fullName>
    </submittedName>
</protein>
<dbReference type="EMBL" id="KV700115">
    <property type="protein sequence ID" value="OCF51560.1"/>
    <property type="molecule type" value="Genomic_DNA"/>
</dbReference>
<reference evidence="3" key="4">
    <citation type="submission" date="2024-02" db="EMBL/GenBank/DDBJ databases">
        <title>Comparative genomics of Cryptococcus and Kwoniella reveals pathogenesis evolution and contrasting modes of karyotype evolution via chromosome fusion or intercentromeric recombination.</title>
        <authorList>
            <person name="Coelho M.A."/>
            <person name="David-Palma M."/>
            <person name="Shea T."/>
            <person name="Bowers K."/>
            <person name="McGinley-Smith S."/>
            <person name="Mohammad A.W."/>
            <person name="Gnirke A."/>
            <person name="Yurkov A.M."/>
            <person name="Nowrousian M."/>
            <person name="Sun S."/>
            <person name="Cuomo C.A."/>
            <person name="Heitman J."/>
        </authorList>
    </citation>
    <scope>NUCLEOTIDE SEQUENCE</scope>
    <source>
        <strain evidence="3">CBS 10737</strain>
    </source>
</reference>
<dbReference type="RefSeq" id="XP_019012779.1">
    <property type="nucleotide sequence ID" value="XM_019154039.1"/>
</dbReference>
<feature type="region of interest" description="Disordered" evidence="1">
    <location>
        <begin position="48"/>
        <end position="128"/>
    </location>
</feature>
<dbReference type="EMBL" id="CP144524">
    <property type="protein sequence ID" value="WWC70785.1"/>
    <property type="molecule type" value="Genomic_DNA"/>
</dbReference>
<dbReference type="Proteomes" id="UP000094020">
    <property type="component" value="Chromosome 6"/>
</dbReference>
<keyword evidence="4" id="KW-1185">Reference proteome</keyword>
<feature type="compositionally biased region" description="Polar residues" evidence="1">
    <location>
        <begin position="89"/>
        <end position="128"/>
    </location>
</feature>
<sequence>MSEQRVEVQPPASNGMRLVRQSTDDRTPDDVSIFSFSEDTKAGWCGCFGSSNKEEKPPPRPSPREKQNMQHIQNISQSQYRTVEKPSPTYHNTSQSPPTNQQRYANSAFQPYAGTTSHNPQQQRTDTY</sequence>
<evidence type="ECO:0000313" key="3">
    <source>
        <dbReference type="EMBL" id="WWC70785.1"/>
    </source>
</evidence>
<name>A0A1B9I7Q6_9TREE</name>
<gene>
    <name evidence="2" type="ORF">I206_02275</name>
    <name evidence="3" type="ORF">I206_104737</name>
</gene>
<feature type="compositionally biased region" description="Basic and acidic residues" evidence="1">
    <location>
        <begin position="52"/>
        <end position="68"/>
    </location>
</feature>
<dbReference type="AlphaFoldDB" id="A0A1B9I7Q6"/>
<feature type="compositionally biased region" description="Polar residues" evidence="1">
    <location>
        <begin position="69"/>
        <end position="81"/>
    </location>
</feature>
<dbReference type="OrthoDB" id="10522909at2759"/>
<reference evidence="3" key="2">
    <citation type="submission" date="2013-07" db="EMBL/GenBank/DDBJ databases">
        <authorList>
            <consortium name="The Broad Institute Genome Sequencing Platform"/>
            <person name="Cuomo C."/>
            <person name="Litvintseva A."/>
            <person name="Chen Y."/>
            <person name="Heitman J."/>
            <person name="Sun S."/>
            <person name="Springer D."/>
            <person name="Dromer F."/>
            <person name="Young S.K."/>
            <person name="Zeng Q."/>
            <person name="Gargeya S."/>
            <person name="Fitzgerald M."/>
            <person name="Abouelleil A."/>
            <person name="Alvarado L."/>
            <person name="Berlin A.M."/>
            <person name="Chapman S.B."/>
            <person name="Dewar J."/>
            <person name="Goldberg J."/>
            <person name="Griggs A."/>
            <person name="Gujja S."/>
            <person name="Hansen M."/>
            <person name="Howarth C."/>
            <person name="Imamovic A."/>
            <person name="Larimer J."/>
            <person name="McCowan C."/>
            <person name="Murphy C."/>
            <person name="Pearson M."/>
            <person name="Priest M."/>
            <person name="Roberts A."/>
            <person name="Saif S."/>
            <person name="Shea T."/>
            <person name="Sykes S."/>
            <person name="Wortman J."/>
            <person name="Nusbaum C."/>
            <person name="Birren B."/>
        </authorList>
    </citation>
    <scope>NUCLEOTIDE SEQUENCE</scope>
    <source>
        <strain evidence="3">CBS 10737</strain>
    </source>
</reference>
<dbReference type="KEGG" id="kpin:30170644"/>
<evidence type="ECO:0000256" key="1">
    <source>
        <dbReference type="SAM" id="MobiDB-lite"/>
    </source>
</evidence>
<proteinExistence type="predicted"/>
<dbReference type="GeneID" id="30170644"/>